<dbReference type="OrthoDB" id="439913at2759"/>
<evidence type="ECO:0000313" key="3">
    <source>
        <dbReference type="Proteomes" id="UP000601435"/>
    </source>
</evidence>
<proteinExistence type="predicted"/>
<dbReference type="Proteomes" id="UP000601435">
    <property type="component" value="Unassembled WGS sequence"/>
</dbReference>
<feature type="region of interest" description="Disordered" evidence="1">
    <location>
        <begin position="360"/>
        <end position="379"/>
    </location>
</feature>
<organism evidence="2 3">
    <name type="scientific">Symbiodinium necroappetens</name>
    <dbReference type="NCBI Taxonomy" id="1628268"/>
    <lineage>
        <taxon>Eukaryota</taxon>
        <taxon>Sar</taxon>
        <taxon>Alveolata</taxon>
        <taxon>Dinophyceae</taxon>
        <taxon>Suessiales</taxon>
        <taxon>Symbiodiniaceae</taxon>
        <taxon>Symbiodinium</taxon>
    </lineage>
</organism>
<sequence length="462" mass="47311">LAKHMDMVSHALDVHAHRVEAETLAKNSDAVAAALALHLHMQGDVDKAQANADTPVVAEALSRHVRLLEEQSFQVAFALAGHLLEQLLQGPAEDIELVSEALAPHVLSLPADLAGESELGADVQIAAKALARQMLQTAAEEAGRDAASAGGGDSAGGCSGGGSMLPEDGREVNGFEDSAVEGGGGMGGGAACDLEVPAVAQGGGGASSAPTEECGPTTPTDDFISAARIALARHVFNFSTPSGAQSSHRSSSSRVDGGGPVSILEEVRETEMTEMAAAKALAEHLLKLHQDTQLTSKALARHLLSFPESAGLGSALSDEPPGPPPCSPHGQAGTWQAEPSEEVAAALARHLLTLEEGKLPEESKAPNPLPCSPHGQTWPRDASEEVAVALARHLMALEEGNLPEESPASHDACVSSNPSVEINTVARALAHQVLNMEVGSGAQTCDPDTVAVARALAHHALG</sequence>
<evidence type="ECO:0000256" key="1">
    <source>
        <dbReference type="SAM" id="MobiDB-lite"/>
    </source>
</evidence>
<accession>A0A812UKY9</accession>
<keyword evidence="3" id="KW-1185">Reference proteome</keyword>
<evidence type="ECO:0000313" key="2">
    <source>
        <dbReference type="EMBL" id="CAE7572691.1"/>
    </source>
</evidence>
<dbReference type="AlphaFoldDB" id="A0A812UKY9"/>
<feature type="non-terminal residue" evidence="2">
    <location>
        <position position="462"/>
    </location>
</feature>
<feature type="region of interest" description="Disordered" evidence="1">
    <location>
        <begin position="311"/>
        <end position="340"/>
    </location>
</feature>
<feature type="compositionally biased region" description="Gly residues" evidence="1">
    <location>
        <begin position="149"/>
        <end position="163"/>
    </location>
</feature>
<dbReference type="EMBL" id="CAJNJA010027265">
    <property type="protein sequence ID" value="CAE7572691.1"/>
    <property type="molecule type" value="Genomic_DNA"/>
</dbReference>
<feature type="region of interest" description="Disordered" evidence="1">
    <location>
        <begin position="202"/>
        <end position="221"/>
    </location>
</feature>
<feature type="compositionally biased region" description="Low complexity" evidence="1">
    <location>
        <begin position="241"/>
        <end position="255"/>
    </location>
</feature>
<name>A0A812UKY9_9DINO</name>
<protein>
    <submittedName>
        <fullName evidence="2">Uncharacterized protein</fullName>
    </submittedName>
</protein>
<gene>
    <name evidence="2" type="ORF">SNEC2469_LOCUS16716</name>
</gene>
<comment type="caution">
    <text evidence="2">The sequence shown here is derived from an EMBL/GenBank/DDBJ whole genome shotgun (WGS) entry which is preliminary data.</text>
</comment>
<feature type="region of interest" description="Disordered" evidence="1">
    <location>
        <begin position="240"/>
        <end position="260"/>
    </location>
</feature>
<feature type="region of interest" description="Disordered" evidence="1">
    <location>
        <begin position="142"/>
        <end position="182"/>
    </location>
</feature>
<reference evidence="2" key="1">
    <citation type="submission" date="2021-02" db="EMBL/GenBank/DDBJ databases">
        <authorList>
            <person name="Dougan E. K."/>
            <person name="Rhodes N."/>
            <person name="Thang M."/>
            <person name="Chan C."/>
        </authorList>
    </citation>
    <scope>NUCLEOTIDE SEQUENCE</scope>
</reference>